<dbReference type="InterPro" id="IPR037066">
    <property type="entry name" value="Plug_dom_sf"/>
</dbReference>
<keyword evidence="4" id="KW-0410">Iron transport</keyword>
<organism evidence="14 15">
    <name type="scientific">Chitinophaga horti</name>
    <dbReference type="NCBI Taxonomy" id="2920382"/>
    <lineage>
        <taxon>Bacteria</taxon>
        <taxon>Pseudomonadati</taxon>
        <taxon>Bacteroidota</taxon>
        <taxon>Chitinophagia</taxon>
        <taxon>Chitinophagales</taxon>
        <taxon>Chitinophagaceae</taxon>
        <taxon>Chitinophaga</taxon>
    </lineage>
</organism>
<dbReference type="PROSITE" id="PS52016">
    <property type="entry name" value="TONB_DEPENDENT_REC_3"/>
    <property type="match status" value="1"/>
</dbReference>
<evidence type="ECO:0000256" key="2">
    <source>
        <dbReference type="ARBA" id="ARBA00022448"/>
    </source>
</evidence>
<evidence type="ECO:0000256" key="10">
    <source>
        <dbReference type="PROSITE-ProRule" id="PRU01360"/>
    </source>
</evidence>
<evidence type="ECO:0000256" key="11">
    <source>
        <dbReference type="RuleBase" id="RU003357"/>
    </source>
</evidence>
<dbReference type="InterPro" id="IPR008969">
    <property type="entry name" value="CarboxyPept-like_regulatory"/>
</dbReference>
<evidence type="ECO:0000256" key="7">
    <source>
        <dbReference type="ARBA" id="ARBA00023077"/>
    </source>
</evidence>
<keyword evidence="2 10" id="KW-0813">Transport</keyword>
<dbReference type="RefSeq" id="WP_264280145.1">
    <property type="nucleotide sequence ID" value="NZ_CP107006.1"/>
</dbReference>
<dbReference type="Gene3D" id="3.55.50.30">
    <property type="match status" value="1"/>
</dbReference>
<feature type="domain" description="Secretin/TonB short N-terminal" evidence="13">
    <location>
        <begin position="74"/>
        <end position="124"/>
    </location>
</feature>
<dbReference type="Proteomes" id="UP001162741">
    <property type="component" value="Chromosome"/>
</dbReference>
<dbReference type="SUPFAM" id="SSF56935">
    <property type="entry name" value="Porins"/>
    <property type="match status" value="1"/>
</dbReference>
<evidence type="ECO:0000313" key="15">
    <source>
        <dbReference type="Proteomes" id="UP001162741"/>
    </source>
</evidence>
<keyword evidence="5 10" id="KW-0812">Transmembrane</keyword>
<evidence type="ECO:0000256" key="4">
    <source>
        <dbReference type="ARBA" id="ARBA00022496"/>
    </source>
</evidence>
<evidence type="ECO:0000256" key="3">
    <source>
        <dbReference type="ARBA" id="ARBA00022452"/>
    </source>
</evidence>
<dbReference type="Gene3D" id="2.170.130.10">
    <property type="entry name" value="TonB-dependent receptor, plug domain"/>
    <property type="match status" value="1"/>
</dbReference>
<dbReference type="NCBIfam" id="TIGR04057">
    <property type="entry name" value="SusC_RagA_signa"/>
    <property type="match status" value="1"/>
</dbReference>
<keyword evidence="12" id="KW-1133">Transmembrane helix</keyword>
<dbReference type="InterPro" id="IPR012910">
    <property type="entry name" value="Plug_dom"/>
</dbReference>
<evidence type="ECO:0000256" key="1">
    <source>
        <dbReference type="ARBA" id="ARBA00004571"/>
    </source>
</evidence>
<dbReference type="InterPro" id="IPR039426">
    <property type="entry name" value="TonB-dep_rcpt-like"/>
</dbReference>
<evidence type="ECO:0000256" key="5">
    <source>
        <dbReference type="ARBA" id="ARBA00022692"/>
    </source>
</evidence>
<evidence type="ECO:0000256" key="8">
    <source>
        <dbReference type="ARBA" id="ARBA00023136"/>
    </source>
</evidence>
<dbReference type="InterPro" id="IPR036942">
    <property type="entry name" value="Beta-barrel_TonB_sf"/>
</dbReference>
<protein>
    <submittedName>
        <fullName evidence="14">SusC/RagA family TonB-linked outer membrane protein</fullName>
    </submittedName>
</protein>
<keyword evidence="7 11" id="KW-0798">TonB box</keyword>
<dbReference type="Pfam" id="PF07660">
    <property type="entry name" value="STN"/>
    <property type="match status" value="1"/>
</dbReference>
<dbReference type="Gene3D" id="2.60.40.1120">
    <property type="entry name" value="Carboxypeptidase-like, regulatory domain"/>
    <property type="match status" value="1"/>
</dbReference>
<dbReference type="SMART" id="SM00965">
    <property type="entry name" value="STN"/>
    <property type="match status" value="1"/>
</dbReference>
<accession>A0ABY6IX49</accession>
<dbReference type="Pfam" id="PF13715">
    <property type="entry name" value="CarbopepD_reg_2"/>
    <property type="match status" value="1"/>
</dbReference>
<evidence type="ECO:0000313" key="14">
    <source>
        <dbReference type="EMBL" id="UYQ91771.1"/>
    </source>
</evidence>
<evidence type="ECO:0000256" key="12">
    <source>
        <dbReference type="SAM" id="Phobius"/>
    </source>
</evidence>
<dbReference type="Gene3D" id="2.40.170.20">
    <property type="entry name" value="TonB-dependent receptor, beta-barrel domain"/>
    <property type="match status" value="1"/>
</dbReference>
<comment type="subcellular location">
    <subcellularLocation>
        <location evidence="1 10">Cell outer membrane</location>
        <topology evidence="1 10">Multi-pass membrane protein</topology>
    </subcellularLocation>
</comment>
<keyword evidence="6" id="KW-0408">Iron</keyword>
<dbReference type="InterPro" id="IPR011662">
    <property type="entry name" value="Secretin/TonB_short_N"/>
</dbReference>
<reference evidence="14" key="1">
    <citation type="submission" date="2022-10" db="EMBL/GenBank/DDBJ databases">
        <title>Chitinophaga sp. nov., isolated from soil.</title>
        <authorList>
            <person name="Jeon C.O."/>
        </authorList>
    </citation>
    <scope>NUCLEOTIDE SEQUENCE</scope>
    <source>
        <strain evidence="14">R8</strain>
    </source>
</reference>
<dbReference type="SUPFAM" id="SSF49464">
    <property type="entry name" value="Carboxypeptidase regulatory domain-like"/>
    <property type="match status" value="1"/>
</dbReference>
<comment type="similarity">
    <text evidence="10 11">Belongs to the TonB-dependent receptor family.</text>
</comment>
<dbReference type="EMBL" id="CP107006">
    <property type="protein sequence ID" value="UYQ91771.1"/>
    <property type="molecule type" value="Genomic_DNA"/>
</dbReference>
<keyword evidence="8 10" id="KW-0472">Membrane</keyword>
<evidence type="ECO:0000256" key="9">
    <source>
        <dbReference type="ARBA" id="ARBA00023237"/>
    </source>
</evidence>
<feature type="transmembrane region" description="Helical" evidence="12">
    <location>
        <begin position="25"/>
        <end position="45"/>
    </location>
</feature>
<dbReference type="InterPro" id="IPR023997">
    <property type="entry name" value="TonB-dep_OMP_SusC/RagA_CS"/>
</dbReference>
<proteinExistence type="inferred from homology"/>
<gene>
    <name evidence="14" type="ORF">MKQ68_16915</name>
</gene>
<dbReference type="Pfam" id="PF00593">
    <property type="entry name" value="TonB_dep_Rec_b-barrel"/>
    <property type="match status" value="1"/>
</dbReference>
<dbReference type="Pfam" id="PF07715">
    <property type="entry name" value="Plug"/>
    <property type="match status" value="1"/>
</dbReference>
<evidence type="ECO:0000256" key="6">
    <source>
        <dbReference type="ARBA" id="ARBA00023004"/>
    </source>
</evidence>
<dbReference type="InterPro" id="IPR023996">
    <property type="entry name" value="TonB-dep_OMP_SusC/RagA"/>
</dbReference>
<sequence length="1114" mass="123012">MENSTLQGGASNPFAYDRRLFSTRIIMRIQIIFIMMFVIAMHSFGNANAQFVSISVKKEPLTKVFDLLERQSGYYFTYKVQTVEGMMVSADLKQVRIQDALDVILKGLPLEYRISEKTILIVRKVQGNGQVVSVEVEEKIPPVTITGTITTADGVPFPGVTVRVKGTNNGTVTDKDGRYSIVAERGAVLVFSYVGYKANEIAVTAGQTEISFALLENPNQLKETVVKGYYSTTKELNTGAVNTLKANDISKQPVSDPLMTLQGRVPGLYINQTSGVPGAGLKVNLRGRNSMANGNEPLYIVDGIPFNSSRQNQNPNAADFSNNGLSPFQSIRPEDIESIDILKDADATAIYGSRGANGVIIITTKKGKSGKTQVDVNLSSGIGKVTRTLDLLNTEQYLAMRMEAFKNDGINPGATAYDVNGRWDKNRFTDWQKEMIGGTARITNVSTTLSGGNKQTQFLLGSSYRRESTVYPGNYANRIASANLNINHTSESQKFRADVSANYANNNNRLPTTELNIFSTLAPNTPNLYKPNGELNFENGTFDNPLRLLKQKSTAVTDNLISNIVLSYNLTSSLQLKSNLGYSTSTVKETNISPLNSFNPFTVNPATDRTLILGNSQRVSWIVEPQINYSYALGSHVVDATIGTSFQNSTQEGIKQTGTGFSNDLLLEDISAAPSIYNETNSSTYRYTALYARLAYNFQEKYVLNLTGRRDGSSRFGPNKQFGNFGAVGIGWIFSKEQFITSRLPYISFGKIRGSVGTTGNDQLADYAYLNQYLANPSVYLGGTTLYPLGLTNPFFGWETINKIEAGIDLGFLNDKIMFNVSVYRNRTKNQLVGYSLPFVTGFNTITGNLPATIENRGVELEASSSNIKNESFSWTTNFNISFPKNKLVSYPNIEGSSYNQVFVVGKPLNVQFVYKFKGINPTTGIFTFDDLNKDGLITSDKDRYAIVVGQKFYGGINNTFAYKGITLDCFVQFVKQNGFNADVNSSPGMFTAGGRNQPVGVLDHWRSVTNSGRYQKYSTLFTTVYRASQTYNNSDAKITDASFVRLKNIQVSWTTPLDLQQRWRVPAIRLYLQAQNLITITNYNGTDPEIPQYQLVTALPPLKILIAGIQIKL</sequence>
<dbReference type="NCBIfam" id="TIGR04056">
    <property type="entry name" value="OMP_RagA_SusC"/>
    <property type="match status" value="1"/>
</dbReference>
<keyword evidence="4" id="KW-0406">Ion transport</keyword>
<evidence type="ECO:0000259" key="13">
    <source>
        <dbReference type="SMART" id="SM00965"/>
    </source>
</evidence>
<keyword evidence="3 10" id="KW-1134">Transmembrane beta strand</keyword>
<name>A0ABY6IX49_9BACT</name>
<keyword evidence="9 10" id="KW-0998">Cell outer membrane</keyword>
<dbReference type="InterPro" id="IPR000531">
    <property type="entry name" value="Beta-barrel_TonB"/>
</dbReference>
<keyword evidence="15" id="KW-1185">Reference proteome</keyword>